<evidence type="ECO:0000313" key="2">
    <source>
        <dbReference type="Proteomes" id="UP000799770"/>
    </source>
</evidence>
<dbReference type="Proteomes" id="UP000799770">
    <property type="component" value="Unassembled WGS sequence"/>
</dbReference>
<gene>
    <name evidence="1" type="ORF">BDV96DRAFT_673586</name>
</gene>
<sequence length="405" mass="46593">MTIGSAGKAEFWWPSGFSFSREDVVEATDSITQRLDSGLRIAQQRNHPFLLIVRSEGETPWLVPKLKTIFPHLTPLASRNILRVTKGKRGTNALPSHDPASSTMTFLMEYPIVTAESPQDPRSTTVRFKDLLKDLLSTDRPRKDHRAPDCGGETVRSDFNYPEHVRLCPVAAWISASTEHGEFQPPDVPLIILVCQDPEAPPKLRWNWLSGALNVHHLRQHPERVFLDLLNCLADWDEVWSHVQRDLDKGRNDAASEVDKQAVVQQLRSLHRSLSTIITLRHDLQFHIKAVERFRIIMEQMPSNQDSADDLQHDSSMLRLLGEANTHLEYLHEKQERAKSFQKLFKNLQALNMMMSQDGTKLTHIVLFHLVLVPFVVDLSARRIALERYQCRLYAATWIEWLWCL</sequence>
<proteinExistence type="predicted"/>
<dbReference type="EMBL" id="ML977356">
    <property type="protein sequence ID" value="KAF2107158.1"/>
    <property type="molecule type" value="Genomic_DNA"/>
</dbReference>
<protein>
    <submittedName>
        <fullName evidence="1">Uncharacterized protein</fullName>
    </submittedName>
</protein>
<reference evidence="1" key="1">
    <citation type="journal article" date="2020" name="Stud. Mycol.">
        <title>101 Dothideomycetes genomes: a test case for predicting lifestyles and emergence of pathogens.</title>
        <authorList>
            <person name="Haridas S."/>
            <person name="Albert R."/>
            <person name="Binder M."/>
            <person name="Bloem J."/>
            <person name="Labutti K."/>
            <person name="Salamov A."/>
            <person name="Andreopoulos B."/>
            <person name="Baker S."/>
            <person name="Barry K."/>
            <person name="Bills G."/>
            <person name="Bluhm B."/>
            <person name="Cannon C."/>
            <person name="Castanera R."/>
            <person name="Culley D."/>
            <person name="Daum C."/>
            <person name="Ezra D."/>
            <person name="Gonzalez J."/>
            <person name="Henrissat B."/>
            <person name="Kuo A."/>
            <person name="Liang C."/>
            <person name="Lipzen A."/>
            <person name="Lutzoni F."/>
            <person name="Magnuson J."/>
            <person name="Mondo S."/>
            <person name="Nolan M."/>
            <person name="Ohm R."/>
            <person name="Pangilinan J."/>
            <person name="Park H.-J."/>
            <person name="Ramirez L."/>
            <person name="Alfaro M."/>
            <person name="Sun H."/>
            <person name="Tritt A."/>
            <person name="Yoshinaga Y."/>
            <person name="Zwiers L.-H."/>
            <person name="Turgeon B."/>
            <person name="Goodwin S."/>
            <person name="Spatafora J."/>
            <person name="Crous P."/>
            <person name="Grigoriev I."/>
        </authorList>
    </citation>
    <scope>NUCLEOTIDE SEQUENCE</scope>
    <source>
        <strain evidence="1">CBS 627.86</strain>
    </source>
</reference>
<name>A0A6A5YLV7_9PLEO</name>
<organism evidence="1 2">
    <name type="scientific">Lophiotrema nucula</name>
    <dbReference type="NCBI Taxonomy" id="690887"/>
    <lineage>
        <taxon>Eukaryota</taxon>
        <taxon>Fungi</taxon>
        <taxon>Dikarya</taxon>
        <taxon>Ascomycota</taxon>
        <taxon>Pezizomycotina</taxon>
        <taxon>Dothideomycetes</taxon>
        <taxon>Pleosporomycetidae</taxon>
        <taxon>Pleosporales</taxon>
        <taxon>Lophiotremataceae</taxon>
        <taxon>Lophiotrema</taxon>
    </lineage>
</organism>
<dbReference type="AlphaFoldDB" id="A0A6A5YLV7"/>
<accession>A0A6A5YLV7</accession>
<evidence type="ECO:0000313" key="1">
    <source>
        <dbReference type="EMBL" id="KAF2107158.1"/>
    </source>
</evidence>
<keyword evidence="2" id="KW-1185">Reference proteome</keyword>